<dbReference type="GO" id="GO:0003676">
    <property type="term" value="F:nucleic acid binding"/>
    <property type="evidence" value="ECO:0007669"/>
    <property type="project" value="InterPro"/>
</dbReference>
<comment type="caution">
    <text evidence="3">The sequence shown here is derived from an EMBL/GenBank/DDBJ whole genome shotgun (WGS) entry which is preliminary data.</text>
</comment>
<dbReference type="Gene3D" id="3.30.420.10">
    <property type="entry name" value="Ribonuclease H-like superfamily/Ribonuclease H"/>
    <property type="match status" value="1"/>
</dbReference>
<feature type="domain" description="Exonuclease" evidence="2">
    <location>
        <begin position="38"/>
        <end position="195"/>
    </location>
</feature>
<dbReference type="AlphaFoldDB" id="A0A2A9DLC4"/>
<feature type="compositionally biased region" description="Basic residues" evidence="1">
    <location>
        <begin position="7"/>
        <end position="25"/>
    </location>
</feature>
<keyword evidence="4" id="KW-1185">Reference proteome</keyword>
<feature type="compositionally biased region" description="Basic residues" evidence="1">
    <location>
        <begin position="148"/>
        <end position="162"/>
    </location>
</feature>
<organism evidence="3 4">
    <name type="scientific">Corynebacterium renale</name>
    <dbReference type="NCBI Taxonomy" id="1724"/>
    <lineage>
        <taxon>Bacteria</taxon>
        <taxon>Bacillati</taxon>
        <taxon>Actinomycetota</taxon>
        <taxon>Actinomycetes</taxon>
        <taxon>Mycobacteriales</taxon>
        <taxon>Corynebacteriaceae</taxon>
        <taxon>Corynebacterium</taxon>
    </lineage>
</organism>
<dbReference type="EMBL" id="PDJF01000001">
    <property type="protein sequence ID" value="PFG27488.1"/>
    <property type="molecule type" value="Genomic_DNA"/>
</dbReference>
<gene>
    <name evidence="3" type="ORF">ATK06_0549</name>
</gene>
<evidence type="ECO:0000256" key="1">
    <source>
        <dbReference type="SAM" id="MobiDB-lite"/>
    </source>
</evidence>
<dbReference type="STRING" id="1724.GCA_001044175_01418"/>
<protein>
    <submittedName>
        <fullName evidence="3">DNA polymerase III epsilon subunit</fullName>
    </submittedName>
</protein>
<feature type="region of interest" description="Disordered" evidence="1">
    <location>
        <begin position="1"/>
        <end position="32"/>
    </location>
</feature>
<dbReference type="InterPro" id="IPR012337">
    <property type="entry name" value="RNaseH-like_sf"/>
</dbReference>
<dbReference type="SMART" id="SM00479">
    <property type="entry name" value="EXOIII"/>
    <property type="match status" value="1"/>
</dbReference>
<proteinExistence type="predicted"/>
<sequence length="365" mass="39713">MSEQEHKPRRRRRRRRGSGRGRARSHQPVQVTPDEEVPFVVVTVVPTGIHPSTSRLVAVDAVTFDADGQPRDEFFAVLNPGGKTNPGPTHYHGLQPEEIAEGRKFSQVLRTLDSLIDGRTAIFHYAPRGWGFVVSEARRAMNAAARANRSRKRSGGNHKTQKVGHVPQPVAVVDTLASARRSGVVLTDTRPGAVAHAVGVPAASPVASVERAARPAAETAREATLLVFELYKYFRGHGTVVKRDPQTLKGDRFGLQRSEIRVDAHGAPRQGENPGPYVPGTELKPGMEFVVAPEVEIDPNELIAAGTKAGLNYVEKLSRETSVVVTNSTAAGELRGKAMHAHRKEIPLMGDTAFMAAIRRMEPTE</sequence>
<evidence type="ECO:0000259" key="2">
    <source>
        <dbReference type="SMART" id="SM00479"/>
    </source>
</evidence>
<evidence type="ECO:0000313" key="3">
    <source>
        <dbReference type="EMBL" id="PFG27488.1"/>
    </source>
</evidence>
<feature type="region of interest" description="Disordered" evidence="1">
    <location>
        <begin position="145"/>
        <end position="164"/>
    </location>
</feature>
<dbReference type="SUPFAM" id="SSF53098">
    <property type="entry name" value="Ribonuclease H-like"/>
    <property type="match status" value="1"/>
</dbReference>
<accession>A0A2A9DLC4</accession>
<dbReference type="InterPro" id="IPR036397">
    <property type="entry name" value="RNaseH_sf"/>
</dbReference>
<dbReference type="InterPro" id="IPR013520">
    <property type="entry name" value="Ribonucl_H"/>
</dbReference>
<dbReference type="Proteomes" id="UP000221653">
    <property type="component" value="Unassembled WGS sequence"/>
</dbReference>
<dbReference type="RefSeq" id="WP_231913574.1">
    <property type="nucleotide sequence ID" value="NZ_LDYE01000004.1"/>
</dbReference>
<evidence type="ECO:0000313" key="4">
    <source>
        <dbReference type="Proteomes" id="UP000221653"/>
    </source>
</evidence>
<reference evidence="3 4" key="1">
    <citation type="submission" date="2017-10" db="EMBL/GenBank/DDBJ databases">
        <title>Sequencing the genomes of 1000 actinobacteria strains.</title>
        <authorList>
            <person name="Klenk H.-P."/>
        </authorList>
    </citation>
    <scope>NUCLEOTIDE SEQUENCE [LARGE SCALE GENOMIC DNA]</scope>
    <source>
        <strain evidence="3 4">DSM 20688</strain>
    </source>
</reference>
<dbReference type="GO" id="GO:0004527">
    <property type="term" value="F:exonuclease activity"/>
    <property type="evidence" value="ECO:0007669"/>
    <property type="project" value="UniProtKB-ARBA"/>
</dbReference>
<name>A0A2A9DLC4_9CORY</name>